<proteinExistence type="inferred from homology"/>
<dbReference type="Proteomes" id="UP000029577">
    <property type="component" value="Unassembled WGS sequence"/>
</dbReference>
<gene>
    <name evidence="8" type="primary">lpoA</name>
    <name evidence="11" type="ORF">HA49_19915</name>
</gene>
<dbReference type="EMBL" id="JPKR02000003">
    <property type="protein sequence ID" value="KGD70690.1"/>
    <property type="molecule type" value="Genomic_DNA"/>
</dbReference>
<evidence type="ECO:0000256" key="4">
    <source>
        <dbReference type="ARBA" id="ARBA00023136"/>
    </source>
</evidence>
<dbReference type="Gene3D" id="1.25.40.10">
    <property type="entry name" value="Tetratricopeptide repeat domain"/>
    <property type="match status" value="1"/>
</dbReference>
<name>A0A095V7B8_9GAMM</name>
<dbReference type="CDD" id="cd06339">
    <property type="entry name" value="PBP1_YraM_LppC_lipoprotein-like"/>
    <property type="match status" value="1"/>
</dbReference>
<dbReference type="OrthoDB" id="6708821at2"/>
<dbReference type="InterPro" id="IPR028082">
    <property type="entry name" value="Peripla_BP_I"/>
</dbReference>
<accession>A0A095V7B8</accession>
<dbReference type="GO" id="GO:0031241">
    <property type="term" value="C:periplasmic side of cell outer membrane"/>
    <property type="evidence" value="ECO:0007669"/>
    <property type="project" value="UniProtKB-UniRule"/>
</dbReference>
<comment type="similarity">
    <text evidence="8">Belongs to the LpoA family.</text>
</comment>
<dbReference type="RefSeq" id="WP_038023376.1">
    <property type="nucleotide sequence ID" value="NZ_JPKR02000003.1"/>
</dbReference>
<comment type="function">
    <text evidence="8">Regulator of peptidoglycan synthesis that is essential for the function of penicillin-binding protein 1A (PBP1a).</text>
</comment>
<dbReference type="Gene3D" id="1.25.40.650">
    <property type="match status" value="1"/>
</dbReference>
<feature type="compositionally biased region" description="Low complexity" evidence="9">
    <location>
        <begin position="319"/>
        <end position="331"/>
    </location>
</feature>
<evidence type="ECO:0000313" key="12">
    <source>
        <dbReference type="Proteomes" id="UP000029577"/>
    </source>
</evidence>
<keyword evidence="12" id="KW-1185">Reference proteome</keyword>
<dbReference type="PANTHER" id="PTHR38038:SF1">
    <property type="entry name" value="PENICILLIN-BINDING PROTEIN ACTIVATOR LPOA"/>
    <property type="match status" value="1"/>
</dbReference>
<protein>
    <recommendedName>
        <fullName evidence="8">Penicillin-binding protein activator LpoA</fullName>
        <shortName evidence="8">PBP activator LpoA</shortName>
    </recommendedName>
</protein>
<feature type="compositionally biased region" description="Low complexity" evidence="9">
    <location>
        <begin position="296"/>
        <end position="308"/>
    </location>
</feature>
<dbReference type="AlphaFoldDB" id="A0A095V7B8"/>
<feature type="compositionally biased region" description="Polar residues" evidence="9">
    <location>
        <begin position="332"/>
        <end position="363"/>
    </location>
</feature>
<comment type="subunit">
    <text evidence="8">Interacts with PBP1a.</text>
</comment>
<dbReference type="GO" id="GO:0008360">
    <property type="term" value="P:regulation of cell shape"/>
    <property type="evidence" value="ECO:0007669"/>
    <property type="project" value="UniProtKB-KW"/>
</dbReference>
<evidence type="ECO:0000256" key="3">
    <source>
        <dbReference type="ARBA" id="ARBA00022984"/>
    </source>
</evidence>
<dbReference type="HAMAP" id="MF_01890">
    <property type="entry name" value="LpoA"/>
    <property type="match status" value="1"/>
</dbReference>
<dbReference type="GO" id="GO:0009252">
    <property type="term" value="P:peptidoglycan biosynthetic process"/>
    <property type="evidence" value="ECO:0007669"/>
    <property type="project" value="UniProtKB-UniRule"/>
</dbReference>
<feature type="compositionally biased region" description="Low complexity" evidence="9">
    <location>
        <begin position="364"/>
        <end position="376"/>
    </location>
</feature>
<keyword evidence="5" id="KW-0564">Palmitate</keyword>
<feature type="region of interest" description="Disordered" evidence="9">
    <location>
        <begin position="296"/>
        <end position="376"/>
    </location>
</feature>
<evidence type="ECO:0000256" key="9">
    <source>
        <dbReference type="SAM" id="MobiDB-lite"/>
    </source>
</evidence>
<dbReference type="GO" id="GO:0030234">
    <property type="term" value="F:enzyme regulator activity"/>
    <property type="evidence" value="ECO:0007669"/>
    <property type="project" value="UniProtKB-UniRule"/>
</dbReference>
<dbReference type="STRING" id="642227.HA49_19915"/>
<evidence type="ECO:0000256" key="2">
    <source>
        <dbReference type="ARBA" id="ARBA00022960"/>
    </source>
</evidence>
<feature type="signal peptide" evidence="10">
    <location>
        <begin position="1"/>
        <end position="25"/>
    </location>
</feature>
<evidence type="ECO:0000256" key="7">
    <source>
        <dbReference type="ARBA" id="ARBA00023288"/>
    </source>
</evidence>
<keyword evidence="4 8" id="KW-0472">Membrane</keyword>
<dbReference type="eggNOG" id="COG3107">
    <property type="taxonomic scope" value="Bacteria"/>
</dbReference>
<dbReference type="Pfam" id="PF04348">
    <property type="entry name" value="LppC"/>
    <property type="match status" value="2"/>
</dbReference>
<evidence type="ECO:0000256" key="10">
    <source>
        <dbReference type="SAM" id="SignalP"/>
    </source>
</evidence>
<organism evidence="11 12">
    <name type="scientific">Tatumella morbirosei</name>
    <dbReference type="NCBI Taxonomy" id="642227"/>
    <lineage>
        <taxon>Bacteria</taxon>
        <taxon>Pseudomonadati</taxon>
        <taxon>Pseudomonadota</taxon>
        <taxon>Gammaproteobacteria</taxon>
        <taxon>Enterobacterales</taxon>
        <taxon>Erwiniaceae</taxon>
        <taxon>Tatumella</taxon>
    </lineage>
</organism>
<dbReference type="Gene3D" id="3.40.50.2300">
    <property type="match status" value="3"/>
</dbReference>
<feature type="chain" id="PRO_5008823759" description="Penicillin-binding protein activator LpoA" evidence="10">
    <location>
        <begin position="26"/>
        <end position="717"/>
    </location>
</feature>
<keyword evidence="7" id="KW-0449">Lipoprotein</keyword>
<evidence type="ECO:0000256" key="8">
    <source>
        <dbReference type="HAMAP-Rule" id="MF_01890"/>
    </source>
</evidence>
<dbReference type="InterPro" id="IPR011990">
    <property type="entry name" value="TPR-like_helical_dom_sf"/>
</dbReference>
<keyword evidence="6 8" id="KW-0998">Cell outer membrane</keyword>
<evidence type="ECO:0000256" key="1">
    <source>
        <dbReference type="ARBA" id="ARBA00022729"/>
    </source>
</evidence>
<dbReference type="SUPFAM" id="SSF53822">
    <property type="entry name" value="Periplasmic binding protein-like I"/>
    <property type="match status" value="2"/>
</dbReference>
<evidence type="ECO:0000256" key="6">
    <source>
        <dbReference type="ARBA" id="ARBA00023237"/>
    </source>
</evidence>
<evidence type="ECO:0000313" key="11">
    <source>
        <dbReference type="EMBL" id="KGD70690.1"/>
    </source>
</evidence>
<dbReference type="PANTHER" id="PTHR38038">
    <property type="entry name" value="PENICILLIN-BINDING PROTEIN ACTIVATOR LPOA"/>
    <property type="match status" value="1"/>
</dbReference>
<sequence length="717" mass="75586">MLLSNVNRRKAGRFVPVVLAGLILAACSTQGPQTPAVNVQAPATGTSAYYLQQMQQSSDDSKTDWQLLAIRALMAEGKYPDAGKQLQTLPQKITATQQQELNLLKAQYAVATHNSAAALPLLKYTDVSGLSADQKTRYYATTIAATSNQPTLETVRAYIALQPLLQGDAAQKNIDATWQTLRKFPQQQTNNFVFNANENILQGWLDLLGVYYHSNGDQNALKAGVKDWQTRYPDNPASKQLPAGLLQSMNMTPASTSTIALLLPLTGPAAVFSQAIEKGFEDARNGVINQVTTAATTAPAQSGSTTQAVGTASANGAQGAVTPPATTTVTGSANAPISATSPADPNVVVSPSATSVPGSTTGVTADSATPATSAAPAPVQAETAQASSNAQIKVYDTNAQPVAQLIQQAQNDGATLVVGPLLKEDVSTVAGLSTPLNILALNEPGSLQNHPNMCYFALSPENEARDAARHIWEQNKRMPLLLVPSNNYGTRVANAFTLEWQKLGGSVVEEQTFGSVADLKQRINSSSGIPMSGTPVVVQAPSTGASDAISVAGLTFNAPQQPAPVTDTPASGKVDSVYIVASQAELSLIKPMITMSTGSRSNIALYASSRSSQAGSGPDFRLEMDGLQFSDIPLLSGANPALMQQAVKNFNNDYSLTRLYAMGIDAWTLANHFSQLRQQPGYQVNGDTGILSASQNCVINRTLSWNQYSQGQIVPVH</sequence>
<reference evidence="11" key="1">
    <citation type="submission" date="2014-12" db="EMBL/GenBank/DDBJ databases">
        <title>The draft genome of the Tatumella morbirosei type strain, LMG23360T isolated from pineapple rot.</title>
        <authorList>
            <person name="Smits T.H."/>
            <person name="Palmer M."/>
            <person name="Venter S.N."/>
            <person name="Duffy B."/>
            <person name="Steenkamp E.T."/>
            <person name="Chan W.Y."/>
            <person name="Coutinho T.A."/>
            <person name="Coetzee M.P."/>
            <person name="De Maayer P."/>
        </authorList>
    </citation>
    <scope>NUCLEOTIDE SEQUENCE [LARGE SCALE GENOMIC DNA]</scope>
    <source>
        <strain evidence="11">LMG 23360</strain>
    </source>
</reference>
<keyword evidence="2 8" id="KW-0133">Cell shape</keyword>
<dbReference type="InterPro" id="IPR007443">
    <property type="entry name" value="LpoA"/>
</dbReference>
<evidence type="ECO:0000256" key="5">
    <source>
        <dbReference type="ARBA" id="ARBA00023139"/>
    </source>
</evidence>
<comment type="caution">
    <text evidence="11">The sequence shown here is derived from an EMBL/GenBank/DDBJ whole genome shotgun (WGS) entry which is preliminary data.</text>
</comment>
<keyword evidence="1 8" id="KW-0732">Signal</keyword>
<keyword evidence="3 8" id="KW-0573">Peptidoglycan synthesis</keyword>